<dbReference type="NCBIfam" id="TIGR03363">
    <property type="entry name" value="VI_chp_8"/>
    <property type="match status" value="1"/>
</dbReference>
<dbReference type="EMBL" id="UOFI01000115">
    <property type="protein sequence ID" value="VAW68077.1"/>
    <property type="molecule type" value="Genomic_DNA"/>
</dbReference>
<evidence type="ECO:0000313" key="3">
    <source>
        <dbReference type="EMBL" id="VAW68077.1"/>
    </source>
</evidence>
<sequence length="374" mass="41501">MRQKEFTPLESLLEPIPGENATGEDIRDDPSPASDYYSIKDTRNAARAAERNNMFDGDSNEARDLWNKVISLAPGILQNKSKDLEVASWYTEALIRHYGYHGLLYGFKLIHGLIEQYWDKLYPQPDEDGVATRVLSLAGLNGQGADGVLIAPIRNVPLTQGSDPGPFSYWKYQQALDVEKIMDEEAKADKAAKLGFSNEQVEIAVTESSDEFFINIRDDLSTAIDTYREIGRILDEYCGLDDAPSTSNIINSLEDCLGAVNHIGKEKFPAEEVPEADESSADGASDTPQTTTAAPKSTGPVQSREEAFKQIKIISEFFRKTEPHSPISYILDRAVLWGEMTLEELMKELITDGSARDSYTSLTGVNTRNEDEGE</sequence>
<evidence type="ECO:0000259" key="2">
    <source>
        <dbReference type="Pfam" id="PF06812"/>
    </source>
</evidence>
<dbReference type="PANTHER" id="PTHR37951:SF1">
    <property type="entry name" value="TYPE VI SECRETION SYSTEM COMPONENT TSSA1"/>
    <property type="match status" value="1"/>
</dbReference>
<dbReference type="InterPro" id="IPR010657">
    <property type="entry name" value="ImpA_N"/>
</dbReference>
<evidence type="ECO:0000256" key="1">
    <source>
        <dbReference type="SAM" id="MobiDB-lite"/>
    </source>
</evidence>
<dbReference type="Pfam" id="PF06812">
    <property type="entry name" value="ImpA_N"/>
    <property type="match status" value="1"/>
</dbReference>
<feature type="region of interest" description="Disordered" evidence="1">
    <location>
        <begin position="270"/>
        <end position="304"/>
    </location>
</feature>
<accession>A0A3B0XXV1</accession>
<reference evidence="3" key="1">
    <citation type="submission" date="2018-06" db="EMBL/GenBank/DDBJ databases">
        <authorList>
            <person name="Zhirakovskaya E."/>
        </authorList>
    </citation>
    <scope>NUCLEOTIDE SEQUENCE</scope>
</reference>
<dbReference type="InterPro" id="IPR017740">
    <property type="entry name" value="TssA-like"/>
</dbReference>
<dbReference type="AlphaFoldDB" id="A0A3B0XXV1"/>
<feature type="region of interest" description="Disordered" evidence="1">
    <location>
        <begin position="1"/>
        <end position="37"/>
    </location>
</feature>
<organism evidence="3">
    <name type="scientific">hydrothermal vent metagenome</name>
    <dbReference type="NCBI Taxonomy" id="652676"/>
    <lineage>
        <taxon>unclassified sequences</taxon>
        <taxon>metagenomes</taxon>
        <taxon>ecological metagenomes</taxon>
    </lineage>
</organism>
<proteinExistence type="predicted"/>
<protein>
    <submittedName>
        <fullName evidence="3">Uncharacterized protein ImpA</fullName>
    </submittedName>
</protein>
<dbReference type="PANTHER" id="PTHR37951">
    <property type="entry name" value="CYTOPLASMIC PROTEIN-RELATED"/>
    <property type="match status" value="1"/>
</dbReference>
<feature type="compositionally biased region" description="Polar residues" evidence="1">
    <location>
        <begin position="286"/>
        <end position="301"/>
    </location>
</feature>
<feature type="domain" description="ImpA N-terminal" evidence="2">
    <location>
        <begin position="13"/>
        <end position="141"/>
    </location>
</feature>
<gene>
    <name evidence="3" type="ORF">MNBD_GAMMA09-2404</name>
</gene>
<name>A0A3B0XXV1_9ZZZZ</name>